<dbReference type="AlphaFoldDB" id="A0A518GC01"/>
<dbReference type="KEGG" id="ahel:Q31a_44910"/>
<sequence length="969" mass="105310">MAIDPAQPNTPSSSHGKNARTSAGHSRSQEQRAPRGASWSDVPAWLGRFLVLALIISCPWPYGMADWSAQVWLVPALVGILALATIVAIGKRIEVNNPLVWSIGCLLLLALLQCIPLPTTIWRQLSATPALETRIQALASELSESDGGPAEVAAEAESEPAEMLPHTPADAQSPEVEVNNAVSSPSSGYAHTISIHPLQTRASACVLALALSMLVSCLILFRDKLSITVLLSTLAAVGCCNAALGVYQALAAGDWTLLPDMSFTSFATFISRNSAPQFLACSLGAAGGVLILYRSRQASLVDSRYQLSYPSVNPVAKVKRSVEEFFTSADPFSFASLIAMVVLLAGILTANSRGGVLSCLAALITTFAIFSFGKQTNVTGSLSVLLLVLGCGAFLSMFQLDDVIGQRLDTVSQEAYRLDNARLELWEMALTQPQSWLLGSGLGTFHFAILPAYLAPQFVWFYHAENIYVELLSNLGLPGLVAGLVGGGWLLWRLLNRVPKSSAGKAARLAALFAVLAVGLHELVDFSLILPAIFLPLAALVGSYLGVSSDLPSEKSSSTKRTSSRQNNGGKSRRPSRSQRPEGGSHSKRSSRKDSAVAIPSARKVLCCLIPSVTLIAIAIVNGAEPLSNFAEAERISRQVRQIDSGQLAASEDLEWSYTLLPDDFPEVALQLSRMKQAIAQRRIEDSDAWADDLTERMRASLSRPEFFSTVFINTPSDEQSQLRRFLEESQSDSLELLRRSQMGMQHADGACLFDWRVAWGKLRSDLGLLDREERLETYARLILTCRASPRILQAVGSHALLIGETRAGLEIYRELLPVSAVARSRAINFLDSYLDIEQLIEILPPDDLLRVYMAKSITGSNQSDYHLKILQTIDKDAVDAQAKGLRDWQAIAWAAEQLGDVEWQLQALHAAAVAAPMEHRVSYALARVLFETDHFEEALLEMDRALQSAPTSTAYAKFRDEIQAAMSP</sequence>
<dbReference type="InterPro" id="IPR011990">
    <property type="entry name" value="TPR-like_helical_dom_sf"/>
</dbReference>
<keyword evidence="8" id="KW-0436">Ligase</keyword>
<dbReference type="EMBL" id="CP036298">
    <property type="protein sequence ID" value="QDV26119.1"/>
    <property type="molecule type" value="Genomic_DNA"/>
</dbReference>
<feature type="region of interest" description="Disordered" evidence="5">
    <location>
        <begin position="550"/>
        <end position="596"/>
    </location>
</feature>
<dbReference type="OrthoDB" id="222868at2"/>
<feature type="compositionally biased region" description="Polar residues" evidence="5">
    <location>
        <begin position="7"/>
        <end position="26"/>
    </location>
</feature>
<dbReference type="PANTHER" id="PTHR37422:SF23">
    <property type="entry name" value="TEICHURONIC ACID BIOSYNTHESIS PROTEIN TUAE"/>
    <property type="match status" value="1"/>
</dbReference>
<name>A0A518GC01_9BACT</name>
<dbReference type="GO" id="GO:0016874">
    <property type="term" value="F:ligase activity"/>
    <property type="evidence" value="ECO:0007669"/>
    <property type="project" value="UniProtKB-KW"/>
</dbReference>
<feature type="transmembrane region" description="Helical" evidence="6">
    <location>
        <begin position="69"/>
        <end position="90"/>
    </location>
</feature>
<dbReference type="Pfam" id="PF04932">
    <property type="entry name" value="Wzy_C"/>
    <property type="match status" value="1"/>
</dbReference>
<dbReference type="GO" id="GO:0016020">
    <property type="term" value="C:membrane"/>
    <property type="evidence" value="ECO:0007669"/>
    <property type="project" value="UniProtKB-SubCell"/>
</dbReference>
<keyword evidence="2 6" id="KW-0812">Transmembrane</keyword>
<dbReference type="InterPro" id="IPR051533">
    <property type="entry name" value="WaaL-like"/>
</dbReference>
<dbReference type="Proteomes" id="UP000318017">
    <property type="component" value="Chromosome"/>
</dbReference>
<feature type="transmembrane region" description="Helical" evidence="6">
    <location>
        <begin position="45"/>
        <end position="63"/>
    </location>
</feature>
<feature type="domain" description="O-antigen ligase-related" evidence="7">
    <location>
        <begin position="338"/>
        <end position="482"/>
    </location>
</feature>
<feature type="region of interest" description="Disordered" evidence="5">
    <location>
        <begin position="1"/>
        <end position="36"/>
    </location>
</feature>
<feature type="transmembrane region" description="Helical" evidence="6">
    <location>
        <begin position="436"/>
        <end position="455"/>
    </location>
</feature>
<dbReference type="Gene3D" id="1.25.40.10">
    <property type="entry name" value="Tetratricopeptide repeat domain"/>
    <property type="match status" value="1"/>
</dbReference>
<protein>
    <submittedName>
        <fullName evidence="8">O-Antigen ligase</fullName>
    </submittedName>
</protein>
<evidence type="ECO:0000256" key="3">
    <source>
        <dbReference type="ARBA" id="ARBA00022989"/>
    </source>
</evidence>
<gene>
    <name evidence="8" type="ORF">Q31a_44910</name>
</gene>
<evidence type="ECO:0000256" key="5">
    <source>
        <dbReference type="SAM" id="MobiDB-lite"/>
    </source>
</evidence>
<evidence type="ECO:0000256" key="6">
    <source>
        <dbReference type="SAM" id="Phobius"/>
    </source>
</evidence>
<feature type="transmembrane region" description="Helical" evidence="6">
    <location>
        <begin position="475"/>
        <end position="494"/>
    </location>
</feature>
<keyword evidence="9" id="KW-1185">Reference proteome</keyword>
<evidence type="ECO:0000313" key="9">
    <source>
        <dbReference type="Proteomes" id="UP000318017"/>
    </source>
</evidence>
<organism evidence="8 9">
    <name type="scientific">Aureliella helgolandensis</name>
    <dbReference type="NCBI Taxonomy" id="2527968"/>
    <lineage>
        <taxon>Bacteria</taxon>
        <taxon>Pseudomonadati</taxon>
        <taxon>Planctomycetota</taxon>
        <taxon>Planctomycetia</taxon>
        <taxon>Pirellulales</taxon>
        <taxon>Pirellulaceae</taxon>
        <taxon>Aureliella</taxon>
    </lineage>
</organism>
<evidence type="ECO:0000256" key="1">
    <source>
        <dbReference type="ARBA" id="ARBA00004141"/>
    </source>
</evidence>
<dbReference type="PANTHER" id="PTHR37422">
    <property type="entry name" value="TEICHURONIC ACID BIOSYNTHESIS PROTEIN TUAE"/>
    <property type="match status" value="1"/>
</dbReference>
<feature type="transmembrane region" description="Helical" evidence="6">
    <location>
        <begin position="201"/>
        <end position="221"/>
    </location>
</feature>
<feature type="transmembrane region" description="Helical" evidence="6">
    <location>
        <begin position="378"/>
        <end position="398"/>
    </location>
</feature>
<feature type="region of interest" description="Disordered" evidence="5">
    <location>
        <begin position="142"/>
        <end position="174"/>
    </location>
</feature>
<keyword evidence="4 6" id="KW-0472">Membrane</keyword>
<evidence type="ECO:0000313" key="8">
    <source>
        <dbReference type="EMBL" id="QDV26119.1"/>
    </source>
</evidence>
<reference evidence="8 9" key="1">
    <citation type="submission" date="2019-02" db="EMBL/GenBank/DDBJ databases">
        <title>Deep-cultivation of Planctomycetes and their phenomic and genomic characterization uncovers novel biology.</title>
        <authorList>
            <person name="Wiegand S."/>
            <person name="Jogler M."/>
            <person name="Boedeker C."/>
            <person name="Pinto D."/>
            <person name="Vollmers J."/>
            <person name="Rivas-Marin E."/>
            <person name="Kohn T."/>
            <person name="Peeters S.H."/>
            <person name="Heuer A."/>
            <person name="Rast P."/>
            <person name="Oberbeckmann S."/>
            <person name="Bunk B."/>
            <person name="Jeske O."/>
            <person name="Meyerdierks A."/>
            <person name="Storesund J.E."/>
            <person name="Kallscheuer N."/>
            <person name="Luecker S."/>
            <person name="Lage O.M."/>
            <person name="Pohl T."/>
            <person name="Merkel B.J."/>
            <person name="Hornburger P."/>
            <person name="Mueller R.-W."/>
            <person name="Bruemmer F."/>
            <person name="Labrenz M."/>
            <person name="Spormann A.M."/>
            <person name="Op den Camp H."/>
            <person name="Overmann J."/>
            <person name="Amann R."/>
            <person name="Jetten M.S.M."/>
            <person name="Mascher T."/>
            <person name="Medema M.H."/>
            <person name="Devos D.P."/>
            <person name="Kaster A.-K."/>
            <person name="Ovreas L."/>
            <person name="Rohde M."/>
            <person name="Galperin M.Y."/>
            <person name="Jogler C."/>
        </authorList>
    </citation>
    <scope>NUCLEOTIDE SEQUENCE [LARGE SCALE GENOMIC DNA]</scope>
    <source>
        <strain evidence="8 9">Q31a</strain>
    </source>
</reference>
<evidence type="ECO:0000256" key="4">
    <source>
        <dbReference type="ARBA" id="ARBA00023136"/>
    </source>
</evidence>
<feature type="compositionally biased region" description="Low complexity" evidence="5">
    <location>
        <begin position="555"/>
        <end position="565"/>
    </location>
</feature>
<evidence type="ECO:0000256" key="2">
    <source>
        <dbReference type="ARBA" id="ARBA00022692"/>
    </source>
</evidence>
<feature type="transmembrane region" description="Helical" evidence="6">
    <location>
        <begin position="331"/>
        <end position="348"/>
    </location>
</feature>
<keyword evidence="3 6" id="KW-1133">Transmembrane helix</keyword>
<feature type="transmembrane region" description="Helical" evidence="6">
    <location>
        <begin position="506"/>
        <end position="523"/>
    </location>
</feature>
<feature type="transmembrane region" description="Helical" evidence="6">
    <location>
        <begin position="355"/>
        <end position="372"/>
    </location>
</feature>
<feature type="transmembrane region" description="Helical" evidence="6">
    <location>
        <begin position="99"/>
        <end position="122"/>
    </location>
</feature>
<feature type="transmembrane region" description="Helical" evidence="6">
    <location>
        <begin position="228"/>
        <end position="250"/>
    </location>
</feature>
<comment type="subcellular location">
    <subcellularLocation>
        <location evidence="1">Membrane</location>
        <topology evidence="1">Multi-pass membrane protein</topology>
    </subcellularLocation>
</comment>
<proteinExistence type="predicted"/>
<dbReference type="RefSeq" id="WP_145082023.1">
    <property type="nucleotide sequence ID" value="NZ_CP036298.1"/>
</dbReference>
<accession>A0A518GC01</accession>
<evidence type="ECO:0000259" key="7">
    <source>
        <dbReference type="Pfam" id="PF04932"/>
    </source>
</evidence>
<dbReference type="InterPro" id="IPR007016">
    <property type="entry name" value="O-antigen_ligase-rel_domated"/>
</dbReference>